<organism evidence="12 13">
    <name type="scientific">Maribacter litoralis</name>
    <dbReference type="NCBI Taxonomy" id="2059726"/>
    <lineage>
        <taxon>Bacteria</taxon>
        <taxon>Pseudomonadati</taxon>
        <taxon>Bacteroidota</taxon>
        <taxon>Flavobacteriia</taxon>
        <taxon>Flavobacteriales</taxon>
        <taxon>Flavobacteriaceae</taxon>
        <taxon>Maribacter</taxon>
    </lineage>
</organism>
<dbReference type="GO" id="GO:0009279">
    <property type="term" value="C:cell outer membrane"/>
    <property type="evidence" value="ECO:0007669"/>
    <property type="project" value="UniProtKB-SubCell"/>
</dbReference>
<dbReference type="AlphaFoldDB" id="A0A653VAS6"/>
<evidence type="ECO:0000256" key="7">
    <source>
        <dbReference type="ARBA" id="ARBA00023136"/>
    </source>
</evidence>
<dbReference type="SUPFAM" id="SSF56925">
    <property type="entry name" value="OMPA-like"/>
    <property type="match status" value="1"/>
</dbReference>
<evidence type="ECO:0000256" key="4">
    <source>
        <dbReference type="ARBA" id="ARBA00022692"/>
    </source>
</evidence>
<evidence type="ECO:0000256" key="2">
    <source>
        <dbReference type="ARBA" id="ARBA00022448"/>
    </source>
</evidence>
<evidence type="ECO:0000256" key="5">
    <source>
        <dbReference type="ARBA" id="ARBA00023065"/>
    </source>
</evidence>
<evidence type="ECO:0000256" key="10">
    <source>
        <dbReference type="SAM" id="Coils"/>
    </source>
</evidence>
<keyword evidence="3" id="KW-1134">Transmembrane beta strand</keyword>
<dbReference type="Pfam" id="PF00691">
    <property type="entry name" value="OmpA"/>
    <property type="match status" value="1"/>
</dbReference>
<comment type="subcellular location">
    <subcellularLocation>
        <location evidence="1">Cell outer membrane</location>
        <topology evidence="1">Multi-pass membrane protein</topology>
    </subcellularLocation>
</comment>
<dbReference type="InterPro" id="IPR011250">
    <property type="entry name" value="OMP/PagP_B-barrel"/>
</dbReference>
<dbReference type="InterPro" id="IPR006664">
    <property type="entry name" value="OMP_bac"/>
</dbReference>
<protein>
    <submittedName>
        <fullName evidence="12">Outer membrane protein OmpA</fullName>
    </submittedName>
</protein>
<dbReference type="GO" id="GO:0046930">
    <property type="term" value="C:pore complex"/>
    <property type="evidence" value="ECO:0007669"/>
    <property type="project" value="UniProtKB-KW"/>
</dbReference>
<dbReference type="GO" id="GO:0006811">
    <property type="term" value="P:monoatomic ion transport"/>
    <property type="evidence" value="ECO:0007669"/>
    <property type="project" value="UniProtKB-KW"/>
</dbReference>
<keyword evidence="13" id="KW-1185">Reference proteome</keyword>
<evidence type="ECO:0000256" key="9">
    <source>
        <dbReference type="PROSITE-ProRule" id="PRU00473"/>
    </source>
</evidence>
<dbReference type="InterPro" id="IPR006665">
    <property type="entry name" value="OmpA-like"/>
</dbReference>
<proteinExistence type="predicted"/>
<dbReference type="Gene3D" id="3.30.1330.60">
    <property type="entry name" value="OmpA-like domain"/>
    <property type="match status" value="1"/>
</dbReference>
<dbReference type="InterPro" id="IPR036737">
    <property type="entry name" value="OmpA-like_sf"/>
</dbReference>
<keyword evidence="6" id="KW-0626">Porin</keyword>
<dbReference type="PANTHER" id="PTHR30329:SF21">
    <property type="entry name" value="LIPOPROTEIN YIAD-RELATED"/>
    <property type="match status" value="1"/>
</dbReference>
<feature type="coiled-coil region" evidence="10">
    <location>
        <begin position="238"/>
        <end position="290"/>
    </location>
</feature>
<dbReference type="PROSITE" id="PS51123">
    <property type="entry name" value="OMPA_2"/>
    <property type="match status" value="1"/>
</dbReference>
<dbReference type="SUPFAM" id="SSF103088">
    <property type="entry name" value="OmpA-like"/>
    <property type="match status" value="1"/>
</dbReference>
<feature type="domain" description="OmpA-like" evidence="11">
    <location>
        <begin position="294"/>
        <end position="415"/>
    </location>
</feature>
<evidence type="ECO:0000256" key="6">
    <source>
        <dbReference type="ARBA" id="ARBA00023114"/>
    </source>
</evidence>
<evidence type="ECO:0000313" key="12">
    <source>
        <dbReference type="EMBL" id="VXC02553.1"/>
    </source>
</evidence>
<name>A0A653VAS6_9FLAO</name>
<keyword evidence="7 9" id="KW-0472">Membrane</keyword>
<gene>
    <name evidence="12" type="ORF">MARI151_50407</name>
</gene>
<keyword evidence="2" id="KW-0813">Transport</keyword>
<sequence>MVIICKAACVKLILHFKPKFIIMKTAKFFSLLILLVLPTVIFAQDELQITAKDSIVQSSWIFGVGFNAVDDSGNVFDGIFNVGKEWNIVPFPSRVSIGRYFKSGLGLEAIGTYNEYKEGNIVDAVEISENVSYFGIDGRITYDINKIIGETGWFDPYVGIGAGYTDANNQGRGTYNAVVGFRTWFSDRWGLDFNSTGKWAMSQGDGATNHIQHAAGVVYQFGIEKGLSKRGEEKLELLAAIEKEKERQRDSINEVNRLKEEALLAERLKKQQEADALAAAEKAKEDALNKKKAEIKLRIESLGNVYFALNSSVVNPSSKKVLDSLASLLEEIPTLKLRITSHTDSRGTSKYNDWLSQRRVDKTKAYLLSKGIADDKLVTEAYGETMLLNECDDNTYCPEDKHAVNRRSEFVILEF</sequence>
<accession>A0A653VAS6</accession>
<keyword evidence="8" id="KW-0998">Cell outer membrane</keyword>
<dbReference type="InterPro" id="IPR050330">
    <property type="entry name" value="Bact_OuterMem_StrucFunc"/>
</dbReference>
<dbReference type="PANTHER" id="PTHR30329">
    <property type="entry name" value="STATOR ELEMENT OF FLAGELLAR MOTOR COMPLEX"/>
    <property type="match status" value="1"/>
</dbReference>
<keyword evidence="5" id="KW-0406">Ion transport</keyword>
<evidence type="ECO:0000256" key="1">
    <source>
        <dbReference type="ARBA" id="ARBA00004571"/>
    </source>
</evidence>
<evidence type="ECO:0000259" key="11">
    <source>
        <dbReference type="PROSITE" id="PS51123"/>
    </source>
</evidence>
<evidence type="ECO:0000313" key="13">
    <source>
        <dbReference type="Proteomes" id="UP000430202"/>
    </source>
</evidence>
<dbReference type="Proteomes" id="UP000430202">
    <property type="component" value="Unassembled WGS sequence"/>
</dbReference>
<evidence type="ECO:0000256" key="3">
    <source>
        <dbReference type="ARBA" id="ARBA00022452"/>
    </source>
</evidence>
<dbReference type="CDD" id="cd07185">
    <property type="entry name" value="OmpA_C-like"/>
    <property type="match status" value="1"/>
</dbReference>
<evidence type="ECO:0000256" key="8">
    <source>
        <dbReference type="ARBA" id="ARBA00023237"/>
    </source>
</evidence>
<dbReference type="Gene3D" id="2.40.160.20">
    <property type="match status" value="1"/>
</dbReference>
<dbReference type="PRINTS" id="PR01021">
    <property type="entry name" value="OMPADOMAIN"/>
</dbReference>
<keyword evidence="10" id="KW-0175">Coiled coil</keyword>
<reference evidence="12 13" key="1">
    <citation type="submission" date="2019-10" db="EMBL/GenBank/DDBJ databases">
        <authorList>
            <person name="Karimi E."/>
        </authorList>
    </citation>
    <scope>NUCLEOTIDE SEQUENCE [LARGE SCALE GENOMIC DNA]</scope>
    <source>
        <strain evidence="12">Maribacter sp. 151</strain>
    </source>
</reference>
<dbReference type="GO" id="GO:0015288">
    <property type="term" value="F:porin activity"/>
    <property type="evidence" value="ECO:0007669"/>
    <property type="project" value="UniProtKB-KW"/>
</dbReference>
<keyword evidence="4" id="KW-0812">Transmembrane</keyword>
<dbReference type="EMBL" id="CABWLR010000005">
    <property type="protein sequence ID" value="VXC02553.1"/>
    <property type="molecule type" value="Genomic_DNA"/>
</dbReference>